<dbReference type="RefSeq" id="WP_190580824.1">
    <property type="nucleotide sequence ID" value="NZ_CAWPQU010000038.1"/>
</dbReference>
<keyword evidence="2" id="KW-1185">Reference proteome</keyword>
<protein>
    <submittedName>
        <fullName evidence="1">Uncharacterized protein</fullName>
    </submittedName>
</protein>
<reference evidence="1 2" key="1">
    <citation type="journal article" date="2020" name="ISME J.">
        <title>Comparative genomics reveals insights into cyanobacterial evolution and habitat adaptation.</title>
        <authorList>
            <person name="Chen M.Y."/>
            <person name="Teng W.K."/>
            <person name="Zhao L."/>
            <person name="Hu C.X."/>
            <person name="Zhou Y.K."/>
            <person name="Han B.P."/>
            <person name="Song L.R."/>
            <person name="Shu W.S."/>
        </authorList>
    </citation>
    <scope>NUCLEOTIDE SEQUENCE [LARGE SCALE GENOMIC DNA]</scope>
    <source>
        <strain evidence="1 2">FACHB-1050</strain>
    </source>
</reference>
<evidence type="ECO:0000313" key="1">
    <source>
        <dbReference type="EMBL" id="MBD2319151.1"/>
    </source>
</evidence>
<dbReference type="Proteomes" id="UP000618445">
    <property type="component" value="Unassembled WGS sequence"/>
</dbReference>
<evidence type="ECO:0000313" key="2">
    <source>
        <dbReference type="Proteomes" id="UP000618445"/>
    </source>
</evidence>
<proteinExistence type="predicted"/>
<accession>A0ABR8CEX6</accession>
<name>A0ABR8CEX6_9CYAN</name>
<comment type="caution">
    <text evidence="1">The sequence shown here is derived from an EMBL/GenBank/DDBJ whole genome shotgun (WGS) entry which is preliminary data.</text>
</comment>
<gene>
    <name evidence="1" type="ORF">H6G05_20195</name>
</gene>
<dbReference type="EMBL" id="JACJQY010000043">
    <property type="protein sequence ID" value="MBD2319151.1"/>
    <property type="molecule type" value="Genomic_DNA"/>
</dbReference>
<organism evidence="1 2">
    <name type="scientific">Phormidium tenue FACHB-1050</name>
    <dbReference type="NCBI Taxonomy" id="2692857"/>
    <lineage>
        <taxon>Bacteria</taxon>
        <taxon>Bacillati</taxon>
        <taxon>Cyanobacteriota</taxon>
        <taxon>Cyanophyceae</taxon>
        <taxon>Oscillatoriophycideae</taxon>
        <taxon>Oscillatoriales</taxon>
        <taxon>Oscillatoriaceae</taxon>
        <taxon>Phormidium</taxon>
    </lineage>
</organism>
<sequence length="64" mass="7355">MHKKSRRSKSVPSAIACPYVVRFRAKHSQIKAICKCINFCGNALPLQFYDQPQTWELLEAIANF</sequence>